<dbReference type="Gene3D" id="1.20.120.1810">
    <property type="match status" value="1"/>
</dbReference>
<dbReference type="Pfam" id="PF04545">
    <property type="entry name" value="Sigma70_r4"/>
    <property type="match status" value="1"/>
</dbReference>
<keyword evidence="3" id="KW-0238">DNA-binding</keyword>
<comment type="caution">
    <text evidence="6">The sequence shown here is derived from an EMBL/GenBank/DDBJ whole genome shotgun (WGS) entry which is preliminary data.</text>
</comment>
<proteinExistence type="predicted"/>
<dbReference type="GO" id="GO:0006352">
    <property type="term" value="P:DNA-templated transcription initiation"/>
    <property type="evidence" value="ECO:0007669"/>
    <property type="project" value="InterPro"/>
</dbReference>
<keyword evidence="1" id="KW-0805">Transcription regulation</keyword>
<dbReference type="InterPro" id="IPR013325">
    <property type="entry name" value="RNA_pol_sigma_r2"/>
</dbReference>
<dbReference type="PROSITE" id="PS00715">
    <property type="entry name" value="SIGMA70_1"/>
    <property type="match status" value="1"/>
</dbReference>
<dbReference type="RefSeq" id="WP_181732753.1">
    <property type="nucleotide sequence ID" value="NZ_JACEIR010000011.1"/>
</dbReference>
<dbReference type="PANTHER" id="PTHR30385">
    <property type="entry name" value="SIGMA FACTOR F FLAGELLAR"/>
    <property type="match status" value="1"/>
</dbReference>
<evidence type="ECO:0000313" key="7">
    <source>
        <dbReference type="Proteomes" id="UP000633619"/>
    </source>
</evidence>
<evidence type="ECO:0000256" key="2">
    <source>
        <dbReference type="ARBA" id="ARBA00023082"/>
    </source>
</evidence>
<dbReference type="InterPro" id="IPR014288">
    <property type="entry name" value="RNA_pol_sigma-B"/>
</dbReference>
<name>A0A8I1A5H8_THEIN</name>
<dbReference type="Gene3D" id="1.10.10.10">
    <property type="entry name" value="Winged helix-like DNA-binding domain superfamily/Winged helix DNA-binding domain"/>
    <property type="match status" value="2"/>
</dbReference>
<sequence length="261" mass="30033">MSKRPHPSPLTDEQILDLISRFQKNEDSKAQETLIHHYRDLVETIAHKFAYGNEPYEDLVQVGMIGLIASLKRFDLSMGRNFESFAVPTIVGEIKRHMRDKTWSVHVPRRIKELGPRIKKAVEDLTAQLQRSPRVNEIAEYLGVSEEEVLETMEMGRSYHAVSVDNPIEASNDGSQVTLLDLVGAEDKEFEQIDRKLLLEKIFSALSEREQEILKLTFFENLSQKQAGDRLGISQMHVSRLQRRALQKLRQAIRMEPSEVI</sequence>
<evidence type="ECO:0000256" key="3">
    <source>
        <dbReference type="ARBA" id="ARBA00023125"/>
    </source>
</evidence>
<dbReference type="Proteomes" id="UP000633619">
    <property type="component" value="Unassembled WGS sequence"/>
</dbReference>
<dbReference type="InterPro" id="IPR007627">
    <property type="entry name" value="RNA_pol_sigma70_r2"/>
</dbReference>
<dbReference type="Pfam" id="PF04539">
    <property type="entry name" value="Sigma70_r3"/>
    <property type="match status" value="1"/>
</dbReference>
<dbReference type="NCBIfam" id="TIGR02980">
    <property type="entry name" value="SigBFG"/>
    <property type="match status" value="1"/>
</dbReference>
<accession>A0A8I1A5H8</accession>
<dbReference type="InterPro" id="IPR007624">
    <property type="entry name" value="RNA_pol_sigma70_r3"/>
</dbReference>
<dbReference type="GO" id="GO:0003677">
    <property type="term" value="F:DNA binding"/>
    <property type="evidence" value="ECO:0007669"/>
    <property type="project" value="UniProtKB-KW"/>
</dbReference>
<evidence type="ECO:0000256" key="1">
    <source>
        <dbReference type="ARBA" id="ARBA00023015"/>
    </source>
</evidence>
<keyword evidence="2" id="KW-0731">Sigma factor</keyword>
<dbReference type="SUPFAM" id="SSF88946">
    <property type="entry name" value="Sigma2 domain of RNA polymerase sigma factors"/>
    <property type="match status" value="1"/>
</dbReference>
<dbReference type="Pfam" id="PF04542">
    <property type="entry name" value="Sigma70_r2"/>
    <property type="match status" value="1"/>
</dbReference>
<dbReference type="InterPro" id="IPR007630">
    <property type="entry name" value="RNA_pol_sigma70_r4"/>
</dbReference>
<organism evidence="6 7">
    <name type="scientific">Thermoactinomyces intermedius</name>
    <dbReference type="NCBI Taxonomy" id="2024"/>
    <lineage>
        <taxon>Bacteria</taxon>
        <taxon>Bacillati</taxon>
        <taxon>Bacillota</taxon>
        <taxon>Bacilli</taxon>
        <taxon>Bacillales</taxon>
        <taxon>Thermoactinomycetaceae</taxon>
        <taxon>Thermoactinomyces</taxon>
    </lineage>
</organism>
<dbReference type="InterPro" id="IPR000943">
    <property type="entry name" value="RNA_pol_sigma70"/>
</dbReference>
<dbReference type="SUPFAM" id="SSF88659">
    <property type="entry name" value="Sigma3 and sigma4 domains of RNA polymerase sigma factors"/>
    <property type="match status" value="2"/>
</dbReference>
<evidence type="ECO:0000256" key="4">
    <source>
        <dbReference type="ARBA" id="ARBA00023163"/>
    </source>
</evidence>
<keyword evidence="4" id="KW-0804">Transcription</keyword>
<dbReference type="NCBIfam" id="TIGR02937">
    <property type="entry name" value="sigma70-ECF"/>
    <property type="match status" value="1"/>
</dbReference>
<dbReference type="PRINTS" id="PR00046">
    <property type="entry name" value="SIGMA70FCT"/>
</dbReference>
<dbReference type="InterPro" id="IPR014322">
    <property type="entry name" value="RNA_pol_sigma-B/F/G"/>
</dbReference>
<dbReference type="EMBL" id="JAECVW010000009">
    <property type="protein sequence ID" value="MBH8596072.1"/>
    <property type="molecule type" value="Genomic_DNA"/>
</dbReference>
<dbReference type="NCBIfam" id="TIGR02941">
    <property type="entry name" value="Sigma_B"/>
    <property type="match status" value="1"/>
</dbReference>
<dbReference type="AlphaFoldDB" id="A0A8I1A5H8"/>
<feature type="domain" description="RNA polymerase sigma-70" evidence="5">
    <location>
        <begin position="58"/>
        <end position="71"/>
    </location>
</feature>
<dbReference type="InterPro" id="IPR036388">
    <property type="entry name" value="WH-like_DNA-bd_sf"/>
</dbReference>
<protein>
    <submittedName>
        <fullName evidence="6">RNA polymerase sigma factor SigB</fullName>
    </submittedName>
</protein>
<evidence type="ECO:0000313" key="6">
    <source>
        <dbReference type="EMBL" id="MBH8596072.1"/>
    </source>
</evidence>
<dbReference type="PANTHER" id="PTHR30385:SF4">
    <property type="entry name" value="RNA POLYMERASE SIGMA-E FACTOR"/>
    <property type="match status" value="1"/>
</dbReference>
<keyword evidence="7" id="KW-1185">Reference proteome</keyword>
<evidence type="ECO:0000259" key="5">
    <source>
        <dbReference type="PROSITE" id="PS00715"/>
    </source>
</evidence>
<dbReference type="GO" id="GO:0016987">
    <property type="term" value="F:sigma factor activity"/>
    <property type="evidence" value="ECO:0007669"/>
    <property type="project" value="UniProtKB-KW"/>
</dbReference>
<reference evidence="6 7" key="1">
    <citation type="submission" date="2020-12" db="EMBL/GenBank/DDBJ databases">
        <title>WGS of Thermoactinomyces spp.</title>
        <authorList>
            <person name="Cheng K."/>
        </authorList>
    </citation>
    <scope>NUCLEOTIDE SEQUENCE [LARGE SCALE GENOMIC DNA]</scope>
    <source>
        <strain evidence="7">CICC 10671\DSM 43846</strain>
    </source>
</reference>
<dbReference type="CDD" id="cd06171">
    <property type="entry name" value="Sigma70_r4"/>
    <property type="match status" value="1"/>
</dbReference>
<dbReference type="InterPro" id="IPR013324">
    <property type="entry name" value="RNA_pol_sigma_r3/r4-like"/>
</dbReference>
<gene>
    <name evidence="6" type="primary">sigB</name>
    <name evidence="6" type="ORF">I8U20_12170</name>
</gene>
<dbReference type="InterPro" id="IPR014284">
    <property type="entry name" value="RNA_pol_sigma-70_dom"/>
</dbReference>